<feature type="chain" id="PRO_5004049069" description="RxLR effector candidate protein" evidence="2">
    <location>
        <begin position="19"/>
        <end position="203"/>
    </location>
</feature>
<sequence length="203" mass="22835">MRVFLLALVAAPAFLIRADIPLKAGGPKTKGPHDPSVVPVSTKDHDDDIRPDMLPGDESPEHVITKAFDAFEAAHPGVTLEDAISKRSEMMQLGERFAHTKQLVFESLVSERGEAELAKSLAGLRKSQNEMVKDFVIEYLQVLTNWWATDGKKALDVFNKLEMDKRTFFDLLEGESPSDVVLKAMCECSRRIWWYHEVYGTSE</sequence>
<feature type="region of interest" description="Disordered" evidence="1">
    <location>
        <begin position="24"/>
        <end position="49"/>
    </location>
</feature>
<dbReference type="EMBL" id="JH598246">
    <property type="status" value="NOT_ANNOTATED_CDS"/>
    <property type="molecule type" value="Genomic_DNA"/>
</dbReference>
<name>M4BH07_HYAAE</name>
<evidence type="ECO:0000256" key="2">
    <source>
        <dbReference type="SAM" id="SignalP"/>
    </source>
</evidence>
<keyword evidence="4" id="KW-1185">Reference proteome</keyword>
<dbReference type="InParanoid" id="M4BH07"/>
<feature type="signal peptide" evidence="2">
    <location>
        <begin position="1"/>
        <end position="18"/>
    </location>
</feature>
<evidence type="ECO:0000313" key="3">
    <source>
        <dbReference type="EnsemblProtists" id="HpaP805682"/>
    </source>
</evidence>
<keyword evidence="2" id="KW-0732">Signal</keyword>
<accession>M4BH07</accession>
<dbReference type="AlphaFoldDB" id="M4BH07"/>
<evidence type="ECO:0000313" key="4">
    <source>
        <dbReference type="Proteomes" id="UP000011713"/>
    </source>
</evidence>
<organism evidence="3 4">
    <name type="scientific">Hyaloperonospora arabidopsidis (strain Emoy2)</name>
    <name type="common">Downy mildew agent</name>
    <name type="synonym">Peronospora arabidopsidis</name>
    <dbReference type="NCBI Taxonomy" id="559515"/>
    <lineage>
        <taxon>Eukaryota</taxon>
        <taxon>Sar</taxon>
        <taxon>Stramenopiles</taxon>
        <taxon>Oomycota</taxon>
        <taxon>Peronosporomycetes</taxon>
        <taxon>Peronosporales</taxon>
        <taxon>Peronosporaceae</taxon>
        <taxon>Hyaloperonospora</taxon>
    </lineage>
</organism>
<dbReference type="VEuPathDB" id="FungiDB:HpaG805682"/>
<dbReference type="HOGENOM" id="CLU_1351150_0_0_1"/>
<dbReference type="EnsemblProtists" id="HpaT805682">
    <property type="protein sequence ID" value="HpaP805682"/>
    <property type="gene ID" value="HpaG805682"/>
</dbReference>
<protein>
    <recommendedName>
        <fullName evidence="5">RxLR effector candidate protein</fullName>
    </recommendedName>
</protein>
<dbReference type="Proteomes" id="UP000011713">
    <property type="component" value="Unassembled WGS sequence"/>
</dbReference>
<evidence type="ECO:0000256" key="1">
    <source>
        <dbReference type="SAM" id="MobiDB-lite"/>
    </source>
</evidence>
<evidence type="ECO:0008006" key="5">
    <source>
        <dbReference type="Google" id="ProtNLM"/>
    </source>
</evidence>
<proteinExistence type="predicted"/>
<reference evidence="4" key="1">
    <citation type="journal article" date="2010" name="Science">
        <title>Signatures of adaptation to obligate biotrophy in the Hyaloperonospora arabidopsidis genome.</title>
        <authorList>
            <person name="Baxter L."/>
            <person name="Tripathy S."/>
            <person name="Ishaque N."/>
            <person name="Boot N."/>
            <person name="Cabral A."/>
            <person name="Kemen E."/>
            <person name="Thines M."/>
            <person name="Ah-Fong A."/>
            <person name="Anderson R."/>
            <person name="Badejoko W."/>
            <person name="Bittner-Eddy P."/>
            <person name="Boore J.L."/>
            <person name="Chibucos M.C."/>
            <person name="Coates M."/>
            <person name="Dehal P."/>
            <person name="Delehaunty K."/>
            <person name="Dong S."/>
            <person name="Downton P."/>
            <person name="Dumas B."/>
            <person name="Fabro G."/>
            <person name="Fronick C."/>
            <person name="Fuerstenberg S.I."/>
            <person name="Fulton L."/>
            <person name="Gaulin E."/>
            <person name="Govers F."/>
            <person name="Hughes L."/>
            <person name="Humphray S."/>
            <person name="Jiang R.H."/>
            <person name="Judelson H."/>
            <person name="Kamoun S."/>
            <person name="Kyung K."/>
            <person name="Meijer H."/>
            <person name="Minx P."/>
            <person name="Morris P."/>
            <person name="Nelson J."/>
            <person name="Phuntumart V."/>
            <person name="Qutob D."/>
            <person name="Rehmany A."/>
            <person name="Rougon-Cardoso A."/>
            <person name="Ryden P."/>
            <person name="Torto-Alalibo T."/>
            <person name="Studholme D."/>
            <person name="Wang Y."/>
            <person name="Win J."/>
            <person name="Wood J."/>
            <person name="Clifton S.W."/>
            <person name="Rogers J."/>
            <person name="Van den Ackerveken G."/>
            <person name="Jones J.D."/>
            <person name="McDowell J.M."/>
            <person name="Beynon J."/>
            <person name="Tyler B.M."/>
        </authorList>
    </citation>
    <scope>NUCLEOTIDE SEQUENCE [LARGE SCALE GENOMIC DNA]</scope>
    <source>
        <strain evidence="4">Emoy2</strain>
    </source>
</reference>
<reference evidence="3" key="2">
    <citation type="submission" date="2015-06" db="UniProtKB">
        <authorList>
            <consortium name="EnsemblProtists"/>
        </authorList>
    </citation>
    <scope>IDENTIFICATION</scope>
    <source>
        <strain evidence="3">Emoy2</strain>
    </source>
</reference>